<evidence type="ECO:0000313" key="2">
    <source>
        <dbReference type="Proteomes" id="UP000434475"/>
    </source>
</evidence>
<evidence type="ECO:0000313" key="1">
    <source>
        <dbReference type="EMBL" id="MSB19061.1"/>
    </source>
</evidence>
<evidence type="ECO:0008006" key="3">
    <source>
        <dbReference type="Google" id="ProtNLM"/>
    </source>
</evidence>
<dbReference type="NCBIfam" id="NF047561">
    <property type="entry name" value="orf58_phage_fam"/>
    <property type="match status" value="1"/>
</dbReference>
<protein>
    <recommendedName>
        <fullName evidence="3">Phage protein D</fullName>
    </recommendedName>
</protein>
<comment type="caution">
    <text evidence="1">The sequence shown here is derived from an EMBL/GenBank/DDBJ whole genome shotgun (WGS) entry which is preliminary data.</text>
</comment>
<accession>A0A6I2QYZ8</accession>
<gene>
    <name evidence="1" type="ORF">GKE97_05960</name>
</gene>
<dbReference type="RefSeq" id="WP_172697422.1">
    <property type="nucleotide sequence ID" value="NZ_JADMVC010000001.1"/>
</dbReference>
<dbReference type="EMBL" id="WKPR01000004">
    <property type="protein sequence ID" value="MSB19061.1"/>
    <property type="molecule type" value="Genomic_DNA"/>
</dbReference>
<dbReference type="AlphaFoldDB" id="A0A6I2QYZ8"/>
<proteinExistence type="predicted"/>
<dbReference type="Proteomes" id="UP000434475">
    <property type="component" value="Unassembled WGS sequence"/>
</dbReference>
<organism evidence="1 2">
    <name type="scientific">Flavonifractor plautii</name>
    <name type="common">Fusobacterium plautii</name>
    <dbReference type="NCBI Taxonomy" id="292800"/>
    <lineage>
        <taxon>Bacteria</taxon>
        <taxon>Bacillati</taxon>
        <taxon>Bacillota</taxon>
        <taxon>Clostridia</taxon>
        <taxon>Eubacteriales</taxon>
        <taxon>Oscillospiraceae</taxon>
        <taxon>Flavonifractor</taxon>
    </lineage>
</organism>
<name>A0A6I2QYZ8_FLAPL</name>
<reference evidence="1 2" key="1">
    <citation type="journal article" date="2019" name="Nat. Med.">
        <title>A library of human gut bacterial isolates paired with longitudinal multiomics data enables mechanistic microbiome research.</title>
        <authorList>
            <person name="Poyet M."/>
            <person name="Groussin M."/>
            <person name="Gibbons S.M."/>
            <person name="Avila-Pacheco J."/>
            <person name="Jiang X."/>
            <person name="Kearney S.M."/>
            <person name="Perrotta A.R."/>
            <person name="Berdy B."/>
            <person name="Zhao S."/>
            <person name="Lieberman T.D."/>
            <person name="Swanson P.K."/>
            <person name="Smith M."/>
            <person name="Roesemann S."/>
            <person name="Alexander J.E."/>
            <person name="Rich S.A."/>
            <person name="Livny J."/>
            <person name="Vlamakis H."/>
            <person name="Clish C."/>
            <person name="Bullock K."/>
            <person name="Deik A."/>
            <person name="Scott J."/>
            <person name="Pierce K.A."/>
            <person name="Xavier R.J."/>
            <person name="Alm E.J."/>
        </authorList>
    </citation>
    <scope>NUCLEOTIDE SEQUENCE [LARGE SCALE GENOMIC DNA]</scope>
    <source>
        <strain evidence="1 2">BIOML-A2</strain>
    </source>
</reference>
<sequence length="283" mass="30773">MKNFDRQYRMTAGAPGTVGFEIGGTSPHAIHISFSVQKQELESSNTAKVQVWNLNKQNLATLEEKNCFLVLKAGYGNTLPVILSGTVSHTSTKLDGADTLTEIEVVDGLMEVRDTWVSLSYAGLVNSKKVLDDTAAQMGLTVTYSYNAEFADIPNGFSFVGQARHALTKACAVSGLEWSIQNGVLQIKKPGDVMSKEVYVLSPETGLIEIPQRVQISSSDTDGKDQMGYDLVYLMNGAIGIGDYVQVKSKYLTGFFRVYSLEIDGDNMGGAWQCKARVLEVTG</sequence>